<dbReference type="InterPro" id="IPR009069">
    <property type="entry name" value="Cys_alpha_HP_mot_SF"/>
</dbReference>
<dbReference type="GO" id="GO:0005758">
    <property type="term" value="C:mitochondrial intermembrane space"/>
    <property type="evidence" value="ECO:0007669"/>
    <property type="project" value="TreeGrafter"/>
</dbReference>
<comment type="caution">
    <text evidence="2">The sequence shown here is derived from an EMBL/GenBank/DDBJ whole genome shotgun (WGS) entry which is preliminary data.</text>
</comment>
<dbReference type="PANTHER" id="PTHR47106">
    <property type="entry name" value="COILED-COIL-HELIX-COILED-COIL-HELIX DOMAIN-CONTAINING PROTEIN 5"/>
    <property type="match status" value="1"/>
</dbReference>
<dbReference type="Proteomes" id="UP000095728">
    <property type="component" value="Unassembled WGS sequence"/>
</dbReference>
<dbReference type="InterPro" id="IPR052848">
    <property type="entry name" value="CHCH_domain-containing_protein"/>
</dbReference>
<dbReference type="EMBL" id="LPNM01000003">
    <property type="protein sequence ID" value="OEJ90870.1"/>
    <property type="molecule type" value="Genomic_DNA"/>
</dbReference>
<protein>
    <submittedName>
        <fullName evidence="2">Mitochondrial intermembrane space cysteine motif-containing protein MIX14</fullName>
    </submittedName>
</protein>
<evidence type="ECO:0000313" key="2">
    <source>
        <dbReference type="EMBL" id="OEJ90870.1"/>
    </source>
</evidence>
<dbReference type="AlphaFoldDB" id="A0A1E5RV90"/>
<dbReference type="InParanoid" id="A0A1E5RV90"/>
<sequence length="113" mass="13013">MNTHDSVLDQIIMEDVSFNCPQQFMAYHKCISENHEDPSKCAFRQQDLSNCIKTSVPSVMKIMKTCGPIMQKYETCLRDNMESRTINENCIGLLNEMRQCAMNQIDVSKRSVV</sequence>
<name>A0A1E5RV90_9ASCO</name>
<dbReference type="OrthoDB" id="276296at2759"/>
<gene>
    <name evidence="2" type="ORF">AWRI3579_g333</name>
</gene>
<dbReference type="GO" id="GO:0045333">
    <property type="term" value="P:cellular respiration"/>
    <property type="evidence" value="ECO:0007669"/>
    <property type="project" value="TreeGrafter"/>
</dbReference>
<proteinExistence type="predicted"/>
<dbReference type="SUPFAM" id="SSF47072">
    <property type="entry name" value="Cysteine alpha-hairpin motif"/>
    <property type="match status" value="1"/>
</dbReference>
<dbReference type="Pfam" id="PF16860">
    <property type="entry name" value="CX9C"/>
    <property type="match status" value="1"/>
</dbReference>
<dbReference type="InterPro" id="IPR031731">
    <property type="entry name" value="CX9C"/>
</dbReference>
<accession>A0A1E5RV90</accession>
<reference evidence="3" key="1">
    <citation type="journal article" date="2016" name="Genome Announc.">
        <title>Genome sequences of three species of Hanseniaspora isolated from spontaneous wine fermentations.</title>
        <authorList>
            <person name="Sternes P.R."/>
            <person name="Lee D."/>
            <person name="Kutyna D.R."/>
            <person name="Borneman A.R."/>
        </authorList>
    </citation>
    <scope>NUCLEOTIDE SEQUENCE [LARGE SCALE GENOMIC DNA]</scope>
    <source>
        <strain evidence="3">AWRI3579</strain>
    </source>
</reference>
<feature type="domain" description="IMS import disulfide relay-system CHCH-CHCH-like Cx9C" evidence="1">
    <location>
        <begin position="13"/>
        <end position="56"/>
    </location>
</feature>
<organism evidence="2 3">
    <name type="scientific">Hanseniaspora osmophila</name>
    <dbReference type="NCBI Taxonomy" id="56408"/>
    <lineage>
        <taxon>Eukaryota</taxon>
        <taxon>Fungi</taxon>
        <taxon>Dikarya</taxon>
        <taxon>Ascomycota</taxon>
        <taxon>Saccharomycotina</taxon>
        <taxon>Saccharomycetes</taxon>
        <taxon>Saccharomycodales</taxon>
        <taxon>Saccharomycodaceae</taxon>
        <taxon>Hanseniaspora</taxon>
    </lineage>
</organism>
<dbReference type="STRING" id="56408.A0A1E5RV90"/>
<dbReference type="Gene3D" id="1.10.287.2900">
    <property type="match status" value="2"/>
</dbReference>
<evidence type="ECO:0000313" key="3">
    <source>
        <dbReference type="Proteomes" id="UP000095728"/>
    </source>
</evidence>
<keyword evidence="3" id="KW-1185">Reference proteome</keyword>
<dbReference type="PANTHER" id="PTHR47106:SF1">
    <property type="entry name" value="COILED-COIL-HELIX-COILED-COIL-HELIX DOMAIN-CONTAINING PROTEIN 5"/>
    <property type="match status" value="1"/>
</dbReference>
<evidence type="ECO:0000259" key="1">
    <source>
        <dbReference type="Pfam" id="PF16860"/>
    </source>
</evidence>
<dbReference type="FunCoup" id="A0A1E5RV90">
    <property type="interactions" value="20"/>
</dbReference>